<keyword evidence="4" id="KW-1185">Reference proteome</keyword>
<name>A0AAD7S402_9TELE</name>
<reference evidence="3" key="1">
    <citation type="journal article" date="2023" name="Science">
        <title>Genome structures resolve the early diversification of teleost fishes.</title>
        <authorList>
            <person name="Parey E."/>
            <person name="Louis A."/>
            <person name="Montfort J."/>
            <person name="Bouchez O."/>
            <person name="Roques C."/>
            <person name="Iampietro C."/>
            <person name="Lluch J."/>
            <person name="Castinel A."/>
            <person name="Donnadieu C."/>
            <person name="Desvignes T."/>
            <person name="Floi Bucao C."/>
            <person name="Jouanno E."/>
            <person name="Wen M."/>
            <person name="Mejri S."/>
            <person name="Dirks R."/>
            <person name="Jansen H."/>
            <person name="Henkel C."/>
            <person name="Chen W.J."/>
            <person name="Zahm M."/>
            <person name="Cabau C."/>
            <person name="Klopp C."/>
            <person name="Thompson A.W."/>
            <person name="Robinson-Rechavi M."/>
            <person name="Braasch I."/>
            <person name="Lecointre G."/>
            <person name="Bobe J."/>
            <person name="Postlethwait J.H."/>
            <person name="Berthelot C."/>
            <person name="Roest Crollius H."/>
            <person name="Guiguen Y."/>
        </authorList>
    </citation>
    <scope>NUCLEOTIDE SEQUENCE</scope>
    <source>
        <strain evidence="3">NC1722</strain>
    </source>
</reference>
<comment type="caution">
    <text evidence="3">The sequence shown here is derived from an EMBL/GenBank/DDBJ whole genome shotgun (WGS) entry which is preliminary data.</text>
</comment>
<evidence type="ECO:0000313" key="3">
    <source>
        <dbReference type="EMBL" id="KAJ8395536.1"/>
    </source>
</evidence>
<feature type="region of interest" description="Disordered" evidence="1">
    <location>
        <begin position="70"/>
        <end position="109"/>
    </location>
</feature>
<dbReference type="EMBL" id="JAINUG010000115">
    <property type="protein sequence ID" value="KAJ8395536.1"/>
    <property type="molecule type" value="Genomic_DNA"/>
</dbReference>
<feature type="signal peptide" evidence="2">
    <location>
        <begin position="1"/>
        <end position="18"/>
    </location>
</feature>
<organism evidence="3 4">
    <name type="scientific">Aldrovandia affinis</name>
    <dbReference type="NCBI Taxonomy" id="143900"/>
    <lineage>
        <taxon>Eukaryota</taxon>
        <taxon>Metazoa</taxon>
        <taxon>Chordata</taxon>
        <taxon>Craniata</taxon>
        <taxon>Vertebrata</taxon>
        <taxon>Euteleostomi</taxon>
        <taxon>Actinopterygii</taxon>
        <taxon>Neopterygii</taxon>
        <taxon>Teleostei</taxon>
        <taxon>Notacanthiformes</taxon>
        <taxon>Halosauridae</taxon>
        <taxon>Aldrovandia</taxon>
    </lineage>
</organism>
<accession>A0AAD7S402</accession>
<evidence type="ECO:0000256" key="1">
    <source>
        <dbReference type="SAM" id="MobiDB-lite"/>
    </source>
</evidence>
<evidence type="ECO:0000256" key="2">
    <source>
        <dbReference type="SAM" id="SignalP"/>
    </source>
</evidence>
<feature type="compositionally biased region" description="Basic residues" evidence="1">
    <location>
        <begin position="81"/>
        <end position="90"/>
    </location>
</feature>
<protein>
    <recommendedName>
        <fullName evidence="5">Secreted protein</fullName>
    </recommendedName>
</protein>
<dbReference type="AlphaFoldDB" id="A0AAD7S402"/>
<gene>
    <name evidence="3" type="ORF">AAFF_G00030170</name>
</gene>
<sequence>MFVCVCVCVYVCVCVCWGWGSCFCCSCFSWSRQLLGQSDSLKPNSQTRLEIFFCFLYLLCLATRHGLEAAEGDSGGTKEKKGGRRIKRAKKERDGLPRKASAPPPLTPLRACRFPFDSRRSLPLHPGRRSRPCLASSAPLSRLRGLSSELLGKKDPCSLCAPPIHLPTPMKLS</sequence>
<dbReference type="Proteomes" id="UP001221898">
    <property type="component" value="Unassembled WGS sequence"/>
</dbReference>
<proteinExistence type="predicted"/>
<evidence type="ECO:0008006" key="5">
    <source>
        <dbReference type="Google" id="ProtNLM"/>
    </source>
</evidence>
<feature type="chain" id="PRO_5042101293" description="Secreted protein" evidence="2">
    <location>
        <begin position="19"/>
        <end position="173"/>
    </location>
</feature>
<evidence type="ECO:0000313" key="4">
    <source>
        <dbReference type="Proteomes" id="UP001221898"/>
    </source>
</evidence>
<keyword evidence="2" id="KW-0732">Signal</keyword>